<dbReference type="EMBL" id="AK158871">
    <property type="protein sequence ID" value="BAE34704.1"/>
    <property type="molecule type" value="mRNA"/>
</dbReference>
<dbReference type="EMBL" id="AK003184">
    <property type="protein sequence ID" value="BAB22627.1"/>
    <property type="molecule type" value="mRNA"/>
</dbReference>
<dbReference type="AlphaFoldDB" id="Q9D1R8"/>
<reference evidence="1" key="6">
    <citation type="journal article" date="2002" name="Nature">
        <title>Analysis of the mouse transcriptome based on functional annotation of 60,770 full-length cDNAs.</title>
        <authorList>
            <consortium name="The FANTOM Consortium and the RIKEN Genome Exploration Research Group Phase I and II Team"/>
        </authorList>
    </citation>
    <scope>NUCLEOTIDE SEQUENCE</scope>
    <source>
        <strain evidence="1">C57BL/6J</strain>
        <tissue evidence="2">Visual cortex</tissue>
        <tissue evidence="1">Whole body</tissue>
    </source>
</reference>
<evidence type="ECO:0000313" key="3">
    <source>
        <dbReference type="MGI" id="MGI:1913128"/>
    </source>
</evidence>
<reference evidence="2" key="7">
    <citation type="submission" date="2004-03" db="EMBL/GenBank/DDBJ databases">
        <authorList>
            <person name="Arakawa T."/>
            <person name="Carninci P."/>
            <person name="Fukuda S."/>
            <person name="Hashizume W."/>
            <person name="Hayashida K."/>
            <person name="Hori F."/>
            <person name="Iida J."/>
            <person name="Imamura K."/>
            <person name="Imotani K."/>
            <person name="Itoh M."/>
            <person name="Kanagawa S."/>
            <person name="Kawai J."/>
            <person name="Kojima M."/>
            <person name="Konno H."/>
            <person name="Murata M."/>
            <person name="Nakamura M."/>
            <person name="Ninomiya N."/>
            <person name="Nishiyori H."/>
            <person name="Nomura K."/>
            <person name="Ohno M."/>
            <person name="Sakazume N."/>
            <person name="Sano H."/>
            <person name="Sasaki D."/>
            <person name="Shibata K."/>
            <person name="Shiraki T."/>
            <person name="Tagami M."/>
            <person name="Tagami Y."/>
            <person name="Waki K."/>
            <person name="Watahiki A."/>
            <person name="Muramatsu M."/>
            <person name="Hayashizaki Y."/>
        </authorList>
    </citation>
    <scope>NUCLEOTIDE SEQUENCE</scope>
    <source>
        <strain evidence="2">C57BL/6J</strain>
        <tissue evidence="2">Visual cortex</tissue>
    </source>
</reference>
<reference evidence="1" key="9">
    <citation type="journal article" date="2005" name="Science">
        <title>Antisense Transcription in the Mammalian Transcriptome.</title>
        <authorList>
            <consortium name="RIKEN Genome Exploration Research Group and Genome Science Group (Genome Network Project Core Group) and the FANTOM Consortium"/>
        </authorList>
    </citation>
    <scope>NUCLEOTIDE SEQUENCE</scope>
    <source>
        <strain evidence="1">C57BL/6J</strain>
        <tissue evidence="2">Visual cortex</tissue>
        <tissue evidence="1">Whole body</tissue>
    </source>
</reference>
<reference evidence="1" key="5">
    <citation type="journal article" date="2001" name="Nature">
        <title>Functional annotation of a full-length mouse cDNA collection.</title>
        <authorList>
            <consortium name="The RIKEN Genome Exploration Research Group Phase II Team and the FANTOM Consortium"/>
        </authorList>
    </citation>
    <scope>NUCLEOTIDE SEQUENCE</scope>
    <source>
        <strain evidence="1">C57BL/6J</strain>
        <tissue evidence="2">Visual cortex</tissue>
        <tissue evidence="1">Whole body</tissue>
    </source>
</reference>
<name>Q9D1R8_MOUSE</name>
<dbReference type="AGR" id="MGI:1913128"/>
<reference evidence="1" key="2">
    <citation type="journal article" date="2000" name="Genome Res.">
        <title>Normalization and subtraction of cap-trapper-selected cDNAs to prepare full-length cDNA libraries for rapid discovery of new genes.</title>
        <authorList>
            <person name="Carninci P."/>
            <person name="Shibata Y."/>
            <person name="Hayatsu N."/>
            <person name="Sugahara Y."/>
            <person name="Shibata K."/>
            <person name="Itoh M."/>
            <person name="Konno H."/>
            <person name="Okazaki Y."/>
            <person name="Muramatsu M."/>
            <person name="Hayashizaki Y."/>
        </authorList>
    </citation>
    <scope>NUCLEOTIDE SEQUENCE</scope>
    <source>
        <strain evidence="1">C57BL/6J</strain>
        <tissue evidence="2">Visual cortex</tissue>
        <tissue evidence="1">Whole body</tissue>
    </source>
</reference>
<reference evidence="1" key="4">
    <citation type="submission" date="2000-07" db="EMBL/GenBank/DDBJ databases">
        <authorList>
            <person name="Adachi J."/>
            <person name="Aizawa K."/>
            <person name="Akahira S."/>
            <person name="Akimura T."/>
            <person name="Arai A."/>
            <person name="Aono H."/>
            <person name="Arakawa T."/>
            <person name="Bono H."/>
            <person name="Carninci P."/>
            <person name="Fukuda S."/>
            <person name="Fukunishi Y."/>
            <person name="Furuno M."/>
            <person name="Hanagaki T."/>
            <person name="Hara A."/>
            <person name="Hayatsu N."/>
            <person name="Hiramoto K."/>
            <person name="Hiraoka T."/>
            <person name="Hori F."/>
            <person name="Imotani K."/>
            <person name="Ishii Y."/>
            <person name="Itoh M."/>
            <person name="Izawa M."/>
            <person name="Kasukawa T."/>
            <person name="Kato H."/>
            <person name="Kawai J."/>
            <person name="Kojima Y."/>
            <person name="Konno H."/>
            <person name="Kouda M."/>
            <person name="Koya S."/>
            <person name="Kurihara C."/>
            <person name="Matsuyama T."/>
            <person name="Miyazaki A."/>
            <person name="Nishi K."/>
            <person name="Nomura K."/>
            <person name="Numazaki R."/>
            <person name="Ohno M."/>
            <person name="Okazaki Y."/>
            <person name="Okido T."/>
            <person name="Owa C."/>
            <person name="Saito H."/>
            <person name="Saito R."/>
            <person name="Sakai C."/>
            <person name="Sakai K."/>
            <person name="Sano H."/>
            <person name="Sasaki D."/>
            <person name="Shibata K."/>
            <person name="Shibata Y."/>
            <person name="Shinagawa A."/>
            <person name="Shiraki T."/>
            <person name="Sogabe Y."/>
            <person name="Suzuki H."/>
            <person name="Tagami M."/>
            <person name="Tagawa A."/>
            <person name="Takahashi F."/>
            <person name="Tanaka T."/>
            <person name="Tejima Y."/>
            <person name="Toya T."/>
            <person name="Yamamura T."/>
            <person name="Yasunishi A."/>
            <person name="Yoshida K."/>
            <person name="Yoshino M."/>
            <person name="Muramatsu M."/>
            <person name="Hayashizaki Y."/>
        </authorList>
    </citation>
    <scope>NUCLEOTIDE SEQUENCE</scope>
    <source>
        <strain evidence="1">C57BL/6J</strain>
        <tissue evidence="1">Whole body</tissue>
    </source>
</reference>
<sequence>MRSGPGQAVPTSHWQEAKPWIEEWTAVQRHWTKILLGHKARCPGAQAQMCVSLGLRILSVSKMSPSPDRQTESCTRWLFRARPCWGALSAGDPYGAGGHLGKHLCSGSF</sequence>
<dbReference type="MGI" id="MGI:1913128">
    <property type="gene designation" value="Bet1l"/>
</dbReference>
<protein>
    <submittedName>
        <fullName evidence="1">Uncharacterized protein</fullName>
    </submittedName>
</protein>
<evidence type="ECO:0000313" key="2">
    <source>
        <dbReference type="EMBL" id="BAE34704.1"/>
    </source>
</evidence>
<accession>Q9D1R8</accession>
<reference evidence="1" key="8">
    <citation type="journal article" date="2005" name="Science">
        <title>The Transcriptional Landscape of the Mammalian Genome.</title>
        <authorList>
            <consortium name="The FANTOM Consortium"/>
            <consortium name="Riken Genome Exploration Research Group and Genome Science Group (Genome Network Project Core Group)"/>
        </authorList>
    </citation>
    <scope>NUCLEOTIDE SEQUENCE</scope>
    <source>
        <strain evidence="1">C57BL/6J</strain>
        <tissue evidence="2">Visual cortex</tissue>
        <tissue evidence="1">Whole body</tissue>
    </source>
</reference>
<evidence type="ECO:0000313" key="1">
    <source>
        <dbReference type="EMBL" id="BAB22627.1"/>
    </source>
</evidence>
<reference evidence="1" key="1">
    <citation type="journal article" date="1999" name="Methods Enzymol.">
        <title>High-efficiency full-length cDNA cloning.</title>
        <authorList>
            <person name="Carninci P."/>
            <person name="Hayashizaki Y."/>
        </authorList>
    </citation>
    <scope>NUCLEOTIDE SEQUENCE</scope>
    <source>
        <strain evidence="1">C57BL/6J</strain>
        <tissue evidence="2">Visual cortex</tissue>
        <tissue evidence="1">Whole body</tissue>
    </source>
</reference>
<reference evidence="1" key="3">
    <citation type="journal article" date="2000" name="Genome Res.">
        <title>RIKEN integrated sequence analysis (RISA) system--384-format sequencing pipeline with 384 multicapillary sequencer.</title>
        <authorList>
            <person name="Shibata K."/>
            <person name="Itoh M."/>
            <person name="Aizawa K."/>
            <person name="Nagaoka S."/>
            <person name="Sasaki N."/>
            <person name="Carninci P."/>
            <person name="Konno H."/>
            <person name="Akiyama J."/>
            <person name="Nishi K."/>
            <person name="Kitsunai T."/>
            <person name="Tashiro H."/>
            <person name="Itoh M."/>
            <person name="Sumi N."/>
            <person name="Ishii Y."/>
            <person name="Nakamura S."/>
            <person name="Hazama M."/>
            <person name="Nishine T."/>
            <person name="Harada A."/>
            <person name="Yamamoto R."/>
            <person name="Matsumoto H."/>
            <person name="Sakaguchi S."/>
            <person name="Ikegami T."/>
            <person name="Kashiwagi K."/>
            <person name="Fujiwake S."/>
            <person name="Inoue K."/>
            <person name="Togawa Y."/>
            <person name="Izawa M."/>
            <person name="Ohara E."/>
            <person name="Watahiki M."/>
            <person name="Yoneda Y."/>
            <person name="Ishikawa T."/>
            <person name="Ozawa K."/>
            <person name="Tanaka T."/>
            <person name="Matsuura S."/>
            <person name="Kawai J."/>
            <person name="Okazaki Y."/>
            <person name="Muramatsu M."/>
            <person name="Inoue Y."/>
            <person name="Kira A."/>
            <person name="Hayashizaki Y."/>
        </authorList>
    </citation>
    <scope>NUCLEOTIDE SEQUENCE</scope>
    <source>
        <strain evidence="1">C57BL/6J</strain>
        <tissue evidence="2">Visual cortex</tissue>
        <tissue evidence="1">Whole body</tissue>
    </source>
</reference>
<gene>
    <name evidence="3" type="primary">Bet1l</name>
</gene>
<organism evidence="1">
    <name type="scientific">Mus musculus</name>
    <name type="common">Mouse</name>
    <dbReference type="NCBI Taxonomy" id="10090"/>
    <lineage>
        <taxon>Eukaryota</taxon>
        <taxon>Metazoa</taxon>
        <taxon>Chordata</taxon>
        <taxon>Craniata</taxon>
        <taxon>Vertebrata</taxon>
        <taxon>Euteleostomi</taxon>
        <taxon>Mammalia</taxon>
        <taxon>Eutheria</taxon>
        <taxon>Euarchontoglires</taxon>
        <taxon>Glires</taxon>
        <taxon>Rodentia</taxon>
        <taxon>Myomorpha</taxon>
        <taxon>Muroidea</taxon>
        <taxon>Muridae</taxon>
        <taxon>Murinae</taxon>
        <taxon>Mus</taxon>
        <taxon>Mus</taxon>
    </lineage>
</organism>
<proteinExistence type="evidence at transcript level"/>